<dbReference type="InterPro" id="IPR051162">
    <property type="entry name" value="T4SS_component"/>
</dbReference>
<dbReference type="STRING" id="1391654.AKJ09_11018"/>
<keyword evidence="3" id="KW-0067">ATP-binding</keyword>
<dbReference type="EMBL" id="CP012333">
    <property type="protein sequence ID" value="AKV04355.1"/>
    <property type="molecule type" value="Genomic_DNA"/>
</dbReference>
<proteinExistence type="predicted"/>
<evidence type="ECO:0000259" key="2">
    <source>
        <dbReference type="Pfam" id="PF05872"/>
    </source>
</evidence>
<dbReference type="Proteomes" id="UP000064967">
    <property type="component" value="Chromosome"/>
</dbReference>
<dbReference type="Gene3D" id="3.40.50.300">
    <property type="entry name" value="P-loop containing nucleotide triphosphate hydrolases"/>
    <property type="match status" value="2"/>
</dbReference>
<reference evidence="3 4" key="1">
    <citation type="submission" date="2015-08" db="EMBL/GenBank/DDBJ databases">
        <authorList>
            <person name="Babu N.S."/>
            <person name="Beckwith C.J."/>
            <person name="Beseler K.G."/>
            <person name="Brison A."/>
            <person name="Carone J.V."/>
            <person name="Caskin T.P."/>
            <person name="Diamond M."/>
            <person name="Durham M.E."/>
            <person name="Foxe J.M."/>
            <person name="Go M."/>
            <person name="Henderson B.A."/>
            <person name="Jones I.B."/>
            <person name="McGettigan J.A."/>
            <person name="Micheletti S.J."/>
            <person name="Nasrallah M.E."/>
            <person name="Ortiz D."/>
            <person name="Piller C.R."/>
            <person name="Privatt S.R."/>
            <person name="Schneider S.L."/>
            <person name="Sharp S."/>
            <person name="Smith T.C."/>
            <person name="Stanton J.D."/>
            <person name="Ullery H.E."/>
            <person name="Wilson R.J."/>
            <person name="Serrano M.G."/>
            <person name="Buck G."/>
            <person name="Lee V."/>
            <person name="Wang Y."/>
            <person name="Carvalho R."/>
            <person name="Voegtly L."/>
            <person name="Shi R."/>
            <person name="Duckworth R."/>
            <person name="Johnson A."/>
            <person name="Loviza R."/>
            <person name="Walstead R."/>
            <person name="Shah Z."/>
            <person name="Kiflezghi M."/>
            <person name="Wade K."/>
            <person name="Ball S.L."/>
            <person name="Bradley K.W."/>
            <person name="Asai D.J."/>
            <person name="Bowman C.A."/>
            <person name="Russell D.A."/>
            <person name="Pope W.H."/>
            <person name="Jacobs-Sera D."/>
            <person name="Hendrix R.W."/>
            <person name="Hatfull G.F."/>
        </authorList>
    </citation>
    <scope>NUCLEOTIDE SEQUENCE [LARGE SCALE GENOMIC DNA]</scope>
    <source>
        <strain evidence="3 4">DSM 27648</strain>
    </source>
</reference>
<dbReference type="InterPro" id="IPR033186">
    <property type="entry name" value="HerA_C"/>
</dbReference>
<protein>
    <submittedName>
        <fullName evidence="3">Putative ATP-binding protein</fullName>
    </submittedName>
</protein>
<dbReference type="PANTHER" id="PTHR30121">
    <property type="entry name" value="UNCHARACTERIZED PROTEIN YJGR-RELATED"/>
    <property type="match status" value="1"/>
</dbReference>
<dbReference type="KEGG" id="llu:AKJ09_11018"/>
<evidence type="ECO:0000256" key="1">
    <source>
        <dbReference type="SAM" id="MobiDB-lite"/>
    </source>
</evidence>
<dbReference type="SUPFAM" id="SSF52540">
    <property type="entry name" value="P-loop containing nucleoside triphosphate hydrolases"/>
    <property type="match status" value="1"/>
</dbReference>
<dbReference type="InterPro" id="IPR027417">
    <property type="entry name" value="P-loop_NTPase"/>
</dbReference>
<feature type="compositionally biased region" description="Basic and acidic residues" evidence="1">
    <location>
        <begin position="465"/>
        <end position="474"/>
    </location>
</feature>
<gene>
    <name evidence="3" type="ORF">AKJ09_11018</name>
</gene>
<dbReference type="PANTHER" id="PTHR30121:SF6">
    <property type="entry name" value="SLR6007 PROTEIN"/>
    <property type="match status" value="1"/>
</dbReference>
<keyword evidence="3" id="KW-0547">Nucleotide-binding</keyword>
<name>A0A0K1QG06_9BACT</name>
<organism evidence="3 4">
    <name type="scientific">Labilithrix luteola</name>
    <dbReference type="NCBI Taxonomy" id="1391654"/>
    <lineage>
        <taxon>Bacteria</taxon>
        <taxon>Pseudomonadati</taxon>
        <taxon>Myxococcota</taxon>
        <taxon>Polyangia</taxon>
        <taxon>Polyangiales</taxon>
        <taxon>Labilitrichaceae</taxon>
        <taxon>Labilithrix</taxon>
    </lineage>
</organism>
<feature type="region of interest" description="Disordered" evidence="1">
    <location>
        <begin position="442"/>
        <end position="474"/>
    </location>
</feature>
<sequence length="474" mass="50572">MLVPAHHLVTHGVVVGMTGSGKTGLVTVMVEEALRAGVPVLAVDVKGDLPNLLLAFDSFAAEPLLPWAGAMMLPNDSRSEAEIAAALADERRTSLQAWGIDEPALAAFRAGTEVRIITPGSSAGESLHVLSSLERRSPRWDTDPEAARASLSAAVSLVLRLVGRDPDPARSKEHVLLSVLAERRLRGGEAADLGVLLHDLVEPPIEVVGALPLDSFLPKTDRRSLAAALNTLLASPTFASWRTGATLDVASWLTPQGGKTPAVVVSVAHLDDEERALVLGVLLEEVLSWTRSLPGRQRLRALVVFDEIYGFLPPHPQNPPTKRPLVSLMKQARAFGVGVVVATQNPMDLDYRALGNAGMWCVGRLQTDADRERVVEGLASGEARERDSAKAIGASVKRLSPRWFVMRDAHAQGGPFLLQPRGSMSLLRGPMTRRELEMALRARSGAPVSTGQGTAPAPPLIAPPRNDEPGDAHA</sequence>
<keyword evidence="4" id="KW-1185">Reference proteome</keyword>
<dbReference type="AlphaFoldDB" id="A0A0K1QG06"/>
<dbReference type="Pfam" id="PF05872">
    <property type="entry name" value="HerA_C"/>
    <property type="match status" value="1"/>
</dbReference>
<dbReference type="GO" id="GO:0005524">
    <property type="term" value="F:ATP binding"/>
    <property type="evidence" value="ECO:0007669"/>
    <property type="project" value="UniProtKB-KW"/>
</dbReference>
<feature type="domain" description="Helicase HerA-like C-terminal" evidence="2">
    <location>
        <begin position="10"/>
        <end position="51"/>
    </location>
</feature>
<accession>A0A0K1QG06</accession>
<evidence type="ECO:0000313" key="3">
    <source>
        <dbReference type="EMBL" id="AKV04355.1"/>
    </source>
</evidence>
<evidence type="ECO:0000313" key="4">
    <source>
        <dbReference type="Proteomes" id="UP000064967"/>
    </source>
</evidence>